<gene>
    <name evidence="5" type="ORF">Ahy_A08g039073</name>
</gene>
<name>A0A445BVM2_ARAHY</name>
<evidence type="ECO:0000256" key="1">
    <source>
        <dbReference type="ARBA" id="ARBA00010838"/>
    </source>
</evidence>
<reference evidence="5 6" key="1">
    <citation type="submission" date="2019-01" db="EMBL/GenBank/DDBJ databases">
        <title>Sequencing of cultivated peanut Arachis hypogaea provides insights into genome evolution and oil improvement.</title>
        <authorList>
            <person name="Chen X."/>
        </authorList>
    </citation>
    <scope>NUCLEOTIDE SEQUENCE [LARGE SCALE GENOMIC DNA]</scope>
    <source>
        <strain evidence="6">cv. Fuhuasheng</strain>
        <tissue evidence="5">Leaves</tissue>
    </source>
</reference>
<dbReference type="GO" id="GO:0008422">
    <property type="term" value="F:beta-glucosidase activity"/>
    <property type="evidence" value="ECO:0007669"/>
    <property type="project" value="TreeGrafter"/>
</dbReference>
<dbReference type="SUPFAM" id="SSF51445">
    <property type="entry name" value="(Trans)glycosidases"/>
    <property type="match status" value="1"/>
</dbReference>
<dbReference type="PANTHER" id="PTHR10353:SF36">
    <property type="entry name" value="LP05116P"/>
    <property type="match status" value="1"/>
</dbReference>
<keyword evidence="6" id="KW-1185">Reference proteome</keyword>
<evidence type="ECO:0000313" key="5">
    <source>
        <dbReference type="EMBL" id="RYR42616.1"/>
    </source>
</evidence>
<dbReference type="Gene3D" id="3.20.20.80">
    <property type="entry name" value="Glycosidases"/>
    <property type="match status" value="1"/>
</dbReference>
<dbReference type="EMBL" id="SDMP01000008">
    <property type="protein sequence ID" value="RYR42616.1"/>
    <property type="molecule type" value="Genomic_DNA"/>
</dbReference>
<comment type="caution">
    <text evidence="5">The sequence shown here is derived from an EMBL/GenBank/DDBJ whole genome shotgun (WGS) entry which is preliminary data.</text>
</comment>
<dbReference type="PRINTS" id="PR00131">
    <property type="entry name" value="GLHYDRLASE1"/>
</dbReference>
<evidence type="ECO:0000256" key="2">
    <source>
        <dbReference type="ARBA" id="ARBA00022801"/>
    </source>
</evidence>
<dbReference type="Proteomes" id="UP000289738">
    <property type="component" value="Chromosome A08"/>
</dbReference>
<evidence type="ECO:0008006" key="7">
    <source>
        <dbReference type="Google" id="ProtNLM"/>
    </source>
</evidence>
<protein>
    <recommendedName>
        <fullName evidence="7">Beta-glucosidase</fullName>
    </recommendedName>
</protein>
<comment type="similarity">
    <text evidence="1 4">Belongs to the glycosyl hydrolase 1 family.</text>
</comment>
<dbReference type="PANTHER" id="PTHR10353">
    <property type="entry name" value="GLYCOSYL HYDROLASE"/>
    <property type="match status" value="1"/>
</dbReference>
<proteinExistence type="inferred from homology"/>
<evidence type="ECO:0000313" key="6">
    <source>
        <dbReference type="Proteomes" id="UP000289738"/>
    </source>
</evidence>
<accession>A0A445BVM2</accession>
<dbReference type="Pfam" id="PF00232">
    <property type="entry name" value="Glyco_hydro_1"/>
    <property type="match status" value="1"/>
</dbReference>
<keyword evidence="2" id="KW-0378">Hydrolase</keyword>
<dbReference type="InterPro" id="IPR017853">
    <property type="entry name" value="GH"/>
</dbReference>
<keyword evidence="3" id="KW-0326">Glycosidase</keyword>
<dbReference type="AlphaFoldDB" id="A0A445BVM2"/>
<evidence type="ECO:0000256" key="4">
    <source>
        <dbReference type="RuleBase" id="RU003690"/>
    </source>
</evidence>
<evidence type="ECO:0000256" key="3">
    <source>
        <dbReference type="ARBA" id="ARBA00023295"/>
    </source>
</evidence>
<dbReference type="InterPro" id="IPR001360">
    <property type="entry name" value="Glyco_hydro_1"/>
</dbReference>
<organism evidence="5 6">
    <name type="scientific">Arachis hypogaea</name>
    <name type="common">Peanut</name>
    <dbReference type="NCBI Taxonomy" id="3818"/>
    <lineage>
        <taxon>Eukaryota</taxon>
        <taxon>Viridiplantae</taxon>
        <taxon>Streptophyta</taxon>
        <taxon>Embryophyta</taxon>
        <taxon>Tracheophyta</taxon>
        <taxon>Spermatophyta</taxon>
        <taxon>Magnoliopsida</taxon>
        <taxon>eudicotyledons</taxon>
        <taxon>Gunneridae</taxon>
        <taxon>Pentapetalae</taxon>
        <taxon>rosids</taxon>
        <taxon>fabids</taxon>
        <taxon>Fabales</taxon>
        <taxon>Fabaceae</taxon>
        <taxon>Papilionoideae</taxon>
        <taxon>50 kb inversion clade</taxon>
        <taxon>dalbergioids sensu lato</taxon>
        <taxon>Dalbergieae</taxon>
        <taxon>Pterocarpus clade</taxon>
        <taxon>Arachis</taxon>
    </lineage>
</organism>
<sequence length="59" mass="7134">MLLSANVRGYFAWSLLDNFEWSAGYTVSFGLNYVDYKNGQKRYNKLSAKWFKNFLKRYY</sequence>
<dbReference type="GO" id="GO:0005975">
    <property type="term" value="P:carbohydrate metabolic process"/>
    <property type="evidence" value="ECO:0007669"/>
    <property type="project" value="InterPro"/>
</dbReference>